<dbReference type="InterPro" id="IPR006767">
    <property type="entry name" value="Cwf19-like_C_dom-2"/>
</dbReference>
<dbReference type="InterPro" id="IPR040194">
    <property type="entry name" value="Cwf19-like"/>
</dbReference>
<keyword evidence="7" id="KW-1185">Reference proteome</keyword>
<dbReference type="PANTHER" id="PTHR12072">
    <property type="entry name" value="CWF19, CELL CYCLE CONTROL PROTEIN"/>
    <property type="match status" value="1"/>
</dbReference>
<dbReference type="Gene3D" id="3.30.428.10">
    <property type="entry name" value="HIT-like"/>
    <property type="match status" value="1"/>
</dbReference>
<dbReference type="SUPFAM" id="SSF54197">
    <property type="entry name" value="HIT-like"/>
    <property type="match status" value="1"/>
</dbReference>
<evidence type="ECO:0000256" key="2">
    <source>
        <dbReference type="ARBA" id="ARBA00041007"/>
    </source>
</evidence>
<dbReference type="InterPro" id="IPR036265">
    <property type="entry name" value="HIT-like_sf"/>
</dbReference>
<evidence type="ECO:0000313" key="6">
    <source>
        <dbReference type="EMBL" id="KAJ8050685.1"/>
    </source>
</evidence>
<protein>
    <recommendedName>
        <fullName evidence="2">CWF19-like protein 1</fullName>
    </recommendedName>
</protein>
<dbReference type="GO" id="GO:0000398">
    <property type="term" value="P:mRNA splicing, via spliceosome"/>
    <property type="evidence" value="ECO:0007669"/>
    <property type="project" value="TreeGrafter"/>
</dbReference>
<dbReference type="CDD" id="cd07380">
    <property type="entry name" value="MPP_CWF19_N"/>
    <property type="match status" value="1"/>
</dbReference>
<reference evidence="6" key="1">
    <citation type="submission" date="2021-10" db="EMBL/GenBank/DDBJ databases">
        <title>Tropical sea cucumber genome reveals ecological adaptation and Cuvierian tubules defense mechanism.</title>
        <authorList>
            <person name="Chen T."/>
        </authorList>
    </citation>
    <scope>NUCLEOTIDE SEQUENCE</scope>
    <source>
        <strain evidence="6">Nanhai2018</strain>
        <tissue evidence="6">Muscle</tissue>
    </source>
</reference>
<dbReference type="GO" id="GO:0061632">
    <property type="term" value="F:RNA lariat debranching enzyme activator activity"/>
    <property type="evidence" value="ECO:0007669"/>
    <property type="project" value="TreeGrafter"/>
</dbReference>
<dbReference type="PANTHER" id="PTHR12072:SF4">
    <property type="entry name" value="CWF19-LIKE PROTEIN 1"/>
    <property type="match status" value="1"/>
</dbReference>
<evidence type="ECO:0000259" key="5">
    <source>
        <dbReference type="Pfam" id="PF04677"/>
    </source>
</evidence>
<dbReference type="Pfam" id="PF04677">
    <property type="entry name" value="CwfJ_C_1"/>
    <property type="match status" value="1"/>
</dbReference>
<dbReference type="Proteomes" id="UP001152320">
    <property type="component" value="Chromosome 1"/>
</dbReference>
<evidence type="ECO:0000313" key="7">
    <source>
        <dbReference type="Proteomes" id="UP001152320"/>
    </source>
</evidence>
<dbReference type="EMBL" id="JAIZAY010000001">
    <property type="protein sequence ID" value="KAJ8050685.1"/>
    <property type="molecule type" value="Genomic_DNA"/>
</dbReference>
<dbReference type="OrthoDB" id="444325at2759"/>
<gene>
    <name evidence="6" type="ORF">HOLleu_03984</name>
</gene>
<feature type="domain" description="Cwf19-like protein C-terminal" evidence="4">
    <location>
        <begin position="399"/>
        <end position="486"/>
    </location>
</feature>
<dbReference type="InterPro" id="IPR006768">
    <property type="entry name" value="Cwf19-like_C_dom-1"/>
</dbReference>
<feature type="domain" description="Cwf19-like C-terminal" evidence="5">
    <location>
        <begin position="274"/>
        <end position="385"/>
    </location>
</feature>
<comment type="similarity">
    <text evidence="1">Belongs to the CWF19 family.</text>
</comment>
<comment type="caution">
    <text evidence="6">The sequence shown here is derived from an EMBL/GenBank/DDBJ whole genome shotgun (WGS) entry which is preliminary data.</text>
</comment>
<evidence type="ECO:0000256" key="1">
    <source>
        <dbReference type="ARBA" id="ARBA00006795"/>
    </source>
</evidence>
<sequence length="490" mass="55548">MLLCVGDFFSDDPTDEEVWSKYQSGEENVPLPTYILGPNRPAHIKFYKDIKGCELCENITYLGKKGVFTGTSGLKIAYMSGIEGATQSDHEFTKTDVDALGLPLVSNSSFKGVDILLTSQWPRGMTKYAVPPEGMDVMTTGSPLISDLALVLRPRYHFAGREGLHYERLPYRNHKVLAESAKQVTRFVGLAKVGNAEKKKSLYAFNITPMCNMTPDDLTKQPVDVTECPYSYSERPVEKQQVDMSNQYFYSTNQQQDRGQKRSRDQSSQDRRPKRPSQPAGACWFCLSSPEVEKHMVVSIGTHTYVALAKGGLVPDHVLILPIGHHQSTVELSEEILKELEQYKSSLRKYFKSIGKSCVIFERNFKTSHLQLQVVPVESVVTEDILEEFQRLADEHNIELNQIPSLSDLKQIISVGAPYFYVELDSGEKLLHRVKKFFPLQFGREVMAGRALLDLPDRVDWKNCKTSTEEEKQMAEDFRSKFAKFDPNTM</sequence>
<name>A0A9Q1HLM0_HOLLE</name>
<proteinExistence type="inferred from homology"/>
<dbReference type="GO" id="GO:0071014">
    <property type="term" value="C:post-mRNA release spliceosomal complex"/>
    <property type="evidence" value="ECO:0007669"/>
    <property type="project" value="TreeGrafter"/>
</dbReference>
<accession>A0A9Q1HLM0</accession>
<feature type="compositionally biased region" description="Basic and acidic residues" evidence="3">
    <location>
        <begin position="258"/>
        <end position="271"/>
    </location>
</feature>
<organism evidence="6 7">
    <name type="scientific">Holothuria leucospilota</name>
    <name type="common">Black long sea cucumber</name>
    <name type="synonym">Mertensiothuria leucospilota</name>
    <dbReference type="NCBI Taxonomy" id="206669"/>
    <lineage>
        <taxon>Eukaryota</taxon>
        <taxon>Metazoa</taxon>
        <taxon>Echinodermata</taxon>
        <taxon>Eleutherozoa</taxon>
        <taxon>Echinozoa</taxon>
        <taxon>Holothuroidea</taxon>
        <taxon>Aspidochirotacea</taxon>
        <taxon>Aspidochirotida</taxon>
        <taxon>Holothuriidae</taxon>
        <taxon>Holothuria</taxon>
    </lineage>
</organism>
<dbReference type="AlphaFoldDB" id="A0A9Q1HLM0"/>
<evidence type="ECO:0000256" key="3">
    <source>
        <dbReference type="SAM" id="MobiDB-lite"/>
    </source>
</evidence>
<dbReference type="Pfam" id="PF04676">
    <property type="entry name" value="CwfJ_C_2"/>
    <property type="match status" value="1"/>
</dbReference>
<evidence type="ECO:0000259" key="4">
    <source>
        <dbReference type="Pfam" id="PF04676"/>
    </source>
</evidence>
<dbReference type="FunFam" id="3.30.428.10:FF:000024">
    <property type="entry name" value="CWF19-like cell cycle control factor 1"/>
    <property type="match status" value="1"/>
</dbReference>
<feature type="region of interest" description="Disordered" evidence="3">
    <location>
        <begin position="251"/>
        <end position="280"/>
    </location>
</feature>